<dbReference type="InterPro" id="IPR011047">
    <property type="entry name" value="Quinoprotein_ADH-like_sf"/>
</dbReference>
<dbReference type="InterPro" id="IPR018391">
    <property type="entry name" value="PQQ_b-propeller_rpt"/>
</dbReference>
<evidence type="ECO:0000256" key="6">
    <source>
        <dbReference type="SAM" id="Phobius"/>
    </source>
</evidence>
<feature type="repeat" description="WD" evidence="3">
    <location>
        <begin position="1478"/>
        <end position="1506"/>
    </location>
</feature>
<dbReference type="Proteomes" id="UP000620124">
    <property type="component" value="Unassembled WGS sequence"/>
</dbReference>
<keyword evidence="1 3" id="KW-0853">WD repeat</keyword>
<feature type="domain" description="EML-like second beta-propeller" evidence="7">
    <location>
        <begin position="1060"/>
        <end position="1217"/>
    </location>
</feature>
<feature type="repeat" description="WD" evidence="3">
    <location>
        <begin position="1305"/>
        <end position="1346"/>
    </location>
</feature>
<keyword evidence="6" id="KW-0812">Transmembrane</keyword>
<dbReference type="PANTHER" id="PTHR19879:SF9">
    <property type="entry name" value="TRANSCRIPTION INITIATION FACTOR TFIID SUBUNIT 5"/>
    <property type="match status" value="1"/>
</dbReference>
<feature type="repeat" description="WD" evidence="3">
    <location>
        <begin position="1095"/>
        <end position="1136"/>
    </location>
</feature>
<evidence type="ECO:0000313" key="10">
    <source>
        <dbReference type="Proteomes" id="UP000620124"/>
    </source>
</evidence>
<dbReference type="PRINTS" id="PR00320">
    <property type="entry name" value="GPROTEINBRPT"/>
</dbReference>
<dbReference type="InterPro" id="IPR055442">
    <property type="entry name" value="Beta-prop_EML-like_2nd"/>
</dbReference>
<feature type="repeat" description="WD" evidence="3">
    <location>
        <begin position="1179"/>
        <end position="1220"/>
    </location>
</feature>
<dbReference type="EMBL" id="JACAZI010000003">
    <property type="protein sequence ID" value="KAF7364496.1"/>
    <property type="molecule type" value="Genomic_DNA"/>
</dbReference>
<dbReference type="Pfam" id="PF24883">
    <property type="entry name" value="NPHP3_N"/>
    <property type="match status" value="1"/>
</dbReference>
<keyword evidence="6" id="KW-0472">Membrane</keyword>
<dbReference type="PROSITE" id="PS00678">
    <property type="entry name" value="WD_REPEATS_1"/>
    <property type="match status" value="17"/>
</dbReference>
<feature type="repeat" description="WD" evidence="3">
    <location>
        <begin position="927"/>
        <end position="968"/>
    </location>
</feature>
<dbReference type="InterPro" id="IPR019775">
    <property type="entry name" value="WD40_repeat_CS"/>
</dbReference>
<feature type="repeat" description="WD" evidence="3">
    <location>
        <begin position="843"/>
        <end position="884"/>
    </location>
</feature>
<evidence type="ECO:0000256" key="5">
    <source>
        <dbReference type="SAM" id="MobiDB-lite"/>
    </source>
</evidence>
<feature type="repeat" description="WD" evidence="3">
    <location>
        <begin position="969"/>
        <end position="1010"/>
    </location>
</feature>
<dbReference type="InterPro" id="IPR036322">
    <property type="entry name" value="WD40_repeat_dom_sf"/>
</dbReference>
<sequence length="1668" mass="181803">MAILGQPRGISSEDDGEVGSSEISRASTEGGVAASDASSKEIKSSWKQKFCQKTKLIWQGLYKLTQAIENIAPPPFDTAFKIFNAVSDAAEKYFDNEEELKAVMERLTSRLVEANRVLLRSDDYGIDVAESSTKFAGLVVNEVLEIDKIQRSSLFEQTLEQDNIAKQINKCLDRLDQATQEHHRTVTQAIARNVHQVLEYTLTEQLSYAPNALFNAAGKAGTSSRKACTPNTRENLLDRLEAWALDPVVGAEDNSAVFWLSGMAGTGKSTIAYTLCERLRACGRLGASFFCSRNEEQTRFRKFIIPTIVWQLVSAYKPLVDILRDVQLRLHDPVPNEHINEMLLKPWSAAWQPNRQAPLVIVIDALDEIENTQGAEFIAQLISSLSRTPLRGLKFLLTSRPHPGIVKCCCRLSARFCLEEIEPREAKEDIRRFLCEELPDLDKELNPVVEESAGIFIYAATVVRHLRPPGVPLTAGEQKARLKQLREVGFSKGITADEQLVDSLYETVIREALRNPGPEVKTPKRVKKTLDSLYAVLYVSERDNCVYAYHKSFDDFILNHSQLAESAAAYFSSRTRECFDILNKSLHFNMCNLKSSYLLDAEDKGLDERIATSIGPELRYACRHWAGHLASVRHNDQHVEELAALLLGFSRLKILFWMEAMNLLKADCRRAVHQAHRWSLLIPDAEELIEYMSASRRLWSSFAAGKPLLSTLHLYISSLTAELAMCKSSTLVAWRQHFAKLPFMECEGIARVAALGKIEGHDDYVRSVAFSPDGARVVSGSNDKTVRIWDATTGAALGKIEGHDSYVTSVAFSPDGARVVSGSSDKTVRIWDATTGAVLGKIEGHDDEYVTSVAFSPDGARVVSGSSDKTVRIWDATTGAVLGKIEGHDEYITSVAFSPDGACVVSGSDDKTVRIWDATTGAVLGKIEGHDSYVMSVAFSPDGARVVSGSCDKTVRIWDATTSATLGKIEGHDSYVRSVAFSPDGARVVSGSDDKTVRIWDATTGAALGKIEGHDSYVMSVAFSPDGARVVSGSSDKTVRIWDATTSAALEKIEGHDDDVWSVAFSPDGARVVSGSSDKTVRIWDATTGAALGKIEGHDSYVRSVAFSPDGARVVSGSSDQTVRIWDATTGAALGKIEGHYDDVTSVAFSPDGARIVSGSSDKTVRIWDATTGAALEKIEGHDSYVTSVAFSPDGARVVSGSGDKTVCIWDATTGAALGKIEGHDSYVRSVAFSPDGARVVSGSNDKTVRIWDATTGAALGKIKGHDNDVWSVAFSPNSTCVMSGSFDKTVRIWDATTGAALGKIEGHDSYVRSVAFSPDGARVVSGSGDKTVRIWDATTGAALGKIEGHDSYVRSMAFSPDGARVVSGSSDKTMRIWDATTGAALAFSPNGACSQDSDVGTWLPSQLLSCTLDKSGWLVQHHSSGIRLFWFPPELRHTLLIPPGLRLISRHGYAHLHLFSTPLGPDWAKCYPYECTTPDGARVVSGSGDKTVRIWDATTGAALGKIEGHDSYVRSMAFSPDGARVVSGSSDKTMRIWDATTGAALAFSPNGACSQDSDVGTWLPSQLLSCTLDKSGWLVQHHSSGIRLFWFPPELRHTLLIPPGLRLISRHGYAHLHLFSTPLGPDWAKCYRPRSTNQLKSIAIGILGYIVIAQFLWYYVRPFFLFF</sequence>
<dbReference type="CDD" id="cd00200">
    <property type="entry name" value="WD40"/>
    <property type="match status" value="3"/>
</dbReference>
<dbReference type="InterPro" id="IPR015943">
    <property type="entry name" value="WD40/YVTN_repeat-like_dom_sf"/>
</dbReference>
<keyword evidence="2" id="KW-0677">Repeat</keyword>
<dbReference type="SUPFAM" id="SSF50978">
    <property type="entry name" value="WD40 repeat-like"/>
    <property type="match status" value="1"/>
</dbReference>
<dbReference type="SMART" id="SM00564">
    <property type="entry name" value="PQQ"/>
    <property type="match status" value="11"/>
</dbReference>
<proteinExistence type="predicted"/>
<evidence type="ECO:0000259" key="7">
    <source>
        <dbReference type="Pfam" id="PF23414"/>
    </source>
</evidence>
<feature type="repeat" description="WD" evidence="3">
    <location>
        <begin position="1347"/>
        <end position="1388"/>
    </location>
</feature>
<keyword evidence="10" id="KW-1185">Reference proteome</keyword>
<feature type="repeat" description="WD" evidence="3">
    <location>
        <begin position="1137"/>
        <end position="1178"/>
    </location>
</feature>
<evidence type="ECO:0000256" key="1">
    <source>
        <dbReference type="ARBA" id="ARBA00022574"/>
    </source>
</evidence>
<reference evidence="9" key="1">
    <citation type="submission" date="2020-05" db="EMBL/GenBank/DDBJ databases">
        <title>Mycena genomes resolve the evolution of fungal bioluminescence.</title>
        <authorList>
            <person name="Tsai I.J."/>
        </authorList>
    </citation>
    <scope>NUCLEOTIDE SEQUENCE</scope>
    <source>
        <strain evidence="9">CCC161011</strain>
    </source>
</reference>
<keyword evidence="6" id="KW-1133">Transmembrane helix</keyword>
<feature type="repeat" description="WD" evidence="3">
    <location>
        <begin position="1053"/>
        <end position="1094"/>
    </location>
</feature>
<evidence type="ECO:0000256" key="3">
    <source>
        <dbReference type="PROSITE-ProRule" id="PRU00221"/>
    </source>
</evidence>
<dbReference type="Pfam" id="PF23414">
    <property type="entry name" value="Beta-prop_EML_2"/>
    <property type="match status" value="1"/>
</dbReference>
<dbReference type="PROSITE" id="PS50082">
    <property type="entry name" value="WD_REPEATS_2"/>
    <property type="match status" value="17"/>
</dbReference>
<keyword evidence="4" id="KW-0175">Coiled coil</keyword>
<organism evidence="9 10">
    <name type="scientific">Mycena venus</name>
    <dbReference type="NCBI Taxonomy" id="2733690"/>
    <lineage>
        <taxon>Eukaryota</taxon>
        <taxon>Fungi</taxon>
        <taxon>Dikarya</taxon>
        <taxon>Basidiomycota</taxon>
        <taxon>Agaricomycotina</taxon>
        <taxon>Agaricomycetes</taxon>
        <taxon>Agaricomycetidae</taxon>
        <taxon>Agaricales</taxon>
        <taxon>Marasmiineae</taxon>
        <taxon>Mycenaceae</taxon>
        <taxon>Mycena</taxon>
    </lineage>
</organism>
<dbReference type="PANTHER" id="PTHR19879">
    <property type="entry name" value="TRANSCRIPTION INITIATION FACTOR TFIID"/>
    <property type="match status" value="1"/>
</dbReference>
<feature type="region of interest" description="Disordered" evidence="5">
    <location>
        <begin position="1"/>
        <end position="34"/>
    </location>
</feature>
<name>A0A8H7DAC1_9AGAR</name>
<dbReference type="Pfam" id="PF00400">
    <property type="entry name" value="WD40"/>
    <property type="match status" value="13"/>
</dbReference>
<feature type="repeat" description="WD" evidence="3">
    <location>
        <begin position="1011"/>
        <end position="1052"/>
    </location>
</feature>
<feature type="repeat" description="WD" evidence="3">
    <location>
        <begin position="1263"/>
        <end position="1304"/>
    </location>
</feature>
<comment type="caution">
    <text evidence="9">The sequence shown here is derived from an EMBL/GenBank/DDBJ whole genome shotgun (WGS) entry which is preliminary data.</text>
</comment>
<feature type="repeat" description="WD" evidence="3">
    <location>
        <begin position="800"/>
        <end position="841"/>
    </location>
</feature>
<dbReference type="Gene3D" id="2.130.10.10">
    <property type="entry name" value="YVTN repeat-like/Quinoprotein amine dehydrogenase"/>
    <property type="match status" value="7"/>
</dbReference>
<dbReference type="InterPro" id="IPR020472">
    <property type="entry name" value="WD40_PAC1"/>
</dbReference>
<dbReference type="SMART" id="SM00320">
    <property type="entry name" value="WD40"/>
    <property type="match status" value="17"/>
</dbReference>
<evidence type="ECO:0000256" key="4">
    <source>
        <dbReference type="SAM" id="Coils"/>
    </source>
</evidence>
<feature type="repeat" description="WD" evidence="3">
    <location>
        <begin position="1221"/>
        <end position="1262"/>
    </location>
</feature>
<dbReference type="InterPro" id="IPR001680">
    <property type="entry name" value="WD40_rpt"/>
</dbReference>
<dbReference type="PROSITE" id="PS50294">
    <property type="entry name" value="WD_REPEATS_REGION"/>
    <property type="match status" value="16"/>
</dbReference>
<dbReference type="Gene3D" id="3.40.50.300">
    <property type="entry name" value="P-loop containing nucleotide triphosphate hydrolases"/>
    <property type="match status" value="1"/>
</dbReference>
<gene>
    <name evidence="9" type="ORF">MVEN_00318000</name>
</gene>
<evidence type="ECO:0008006" key="11">
    <source>
        <dbReference type="Google" id="ProtNLM"/>
    </source>
</evidence>
<feature type="coiled-coil region" evidence="4">
    <location>
        <begin position="90"/>
        <end position="117"/>
    </location>
</feature>
<dbReference type="SUPFAM" id="SSF50998">
    <property type="entry name" value="Quinoprotein alcohol dehydrogenase-like"/>
    <property type="match status" value="2"/>
</dbReference>
<dbReference type="OrthoDB" id="3266532at2759"/>
<dbReference type="InterPro" id="IPR056884">
    <property type="entry name" value="NPHP3-like_N"/>
</dbReference>
<feature type="repeat" description="WD" evidence="3">
    <location>
        <begin position="758"/>
        <end position="799"/>
    </location>
</feature>
<feature type="repeat" description="WD" evidence="3">
    <location>
        <begin position="885"/>
        <end position="926"/>
    </location>
</feature>
<evidence type="ECO:0000256" key="2">
    <source>
        <dbReference type="ARBA" id="ARBA00022737"/>
    </source>
</evidence>
<dbReference type="InterPro" id="IPR027417">
    <property type="entry name" value="P-loop_NTPase"/>
</dbReference>
<accession>A0A8H7DAC1</accession>
<feature type="domain" description="Nephrocystin 3-like N-terminal" evidence="8">
    <location>
        <begin position="252"/>
        <end position="400"/>
    </location>
</feature>
<evidence type="ECO:0000259" key="8">
    <source>
        <dbReference type="Pfam" id="PF24883"/>
    </source>
</evidence>
<feature type="repeat" description="WD" evidence="3">
    <location>
        <begin position="1507"/>
        <end position="1548"/>
    </location>
</feature>
<evidence type="ECO:0000313" key="9">
    <source>
        <dbReference type="EMBL" id="KAF7364496.1"/>
    </source>
</evidence>
<protein>
    <recommendedName>
        <fullName evidence="11">NACHT domain-containing protein</fullName>
    </recommendedName>
</protein>
<dbReference type="SUPFAM" id="SSF52540">
    <property type="entry name" value="P-loop containing nucleoside triphosphate hydrolases"/>
    <property type="match status" value="1"/>
</dbReference>
<feature type="transmembrane region" description="Helical" evidence="6">
    <location>
        <begin position="1643"/>
        <end position="1661"/>
    </location>
</feature>